<evidence type="ECO:0000313" key="3">
    <source>
        <dbReference type="Proteomes" id="UP000000310"/>
    </source>
</evidence>
<dbReference type="Proteomes" id="UP000000310">
    <property type="component" value="Chromosome"/>
</dbReference>
<reference evidence="3" key="2">
    <citation type="submission" date="2011-02" db="EMBL/GenBank/DDBJ databases">
        <title>The complete genome of Pedobacter saltans DSM 12145.</title>
        <authorList>
            <consortium name="US DOE Joint Genome Institute (JGI-PGF)"/>
            <person name="Lucas S."/>
            <person name="Copeland A."/>
            <person name="Lapidus A."/>
            <person name="Bruce D."/>
            <person name="Goodwin L."/>
            <person name="Pitluck S."/>
            <person name="Kyrpides N."/>
            <person name="Mavromatis K."/>
            <person name="Pagani I."/>
            <person name="Ivanova N."/>
            <person name="Ovchinnikova G."/>
            <person name="Lu M."/>
            <person name="Detter J.C."/>
            <person name="Han C."/>
            <person name="Land M."/>
            <person name="Hauser L."/>
            <person name="Markowitz V."/>
            <person name="Cheng J.-F."/>
            <person name="Hugenholtz P."/>
            <person name="Woyke T."/>
            <person name="Wu D."/>
            <person name="Tindall B."/>
            <person name="Pomrenke H.G."/>
            <person name="Brambilla E."/>
            <person name="Klenk H.-P."/>
            <person name="Eisen J.A."/>
        </authorList>
    </citation>
    <scope>NUCLEOTIDE SEQUENCE [LARGE SCALE GENOMIC DNA]</scope>
    <source>
        <strain evidence="3">ATCC 51119 / DSM 12145 / JCM 21818 / LMG 10337 / NBRC 100064 / NCIMB 13643</strain>
    </source>
</reference>
<keyword evidence="1" id="KW-0175">Coiled coil</keyword>
<sequence length="97" mass="11551">MGEEKRISVEQCCAYYSIEISFMQQLDEHGLINLSHSKEKTFIDYEQLADLERYIRLHYDLEINMEGLETIKHLLQRIQNLQNEVKRLHNESHTGNS</sequence>
<reference evidence="2 3" key="1">
    <citation type="journal article" date="2011" name="Stand. Genomic Sci.">
        <title>Complete genome sequence of the gliding, heparinolytic Pedobacter saltans type strain (113).</title>
        <authorList>
            <person name="Liolios K."/>
            <person name="Sikorski J."/>
            <person name="Lu M."/>
            <person name="Nolan M."/>
            <person name="Lapidus A."/>
            <person name="Lucas S."/>
            <person name="Hammon N."/>
            <person name="Deshpande S."/>
            <person name="Cheng J.F."/>
            <person name="Tapia R."/>
            <person name="Han C."/>
            <person name="Goodwin L."/>
            <person name="Pitluck S."/>
            <person name="Huntemann M."/>
            <person name="Ivanova N."/>
            <person name="Pagani I."/>
            <person name="Mavromatis K."/>
            <person name="Ovchinikova G."/>
            <person name="Pati A."/>
            <person name="Chen A."/>
            <person name="Palaniappan K."/>
            <person name="Land M."/>
            <person name="Hauser L."/>
            <person name="Brambilla E.M."/>
            <person name="Kotsyurbenko O."/>
            <person name="Rohde M."/>
            <person name="Tindall B.J."/>
            <person name="Abt B."/>
            <person name="Goker M."/>
            <person name="Detter J.C."/>
            <person name="Woyke T."/>
            <person name="Bristow J."/>
            <person name="Eisen J.A."/>
            <person name="Markowitz V."/>
            <person name="Hugenholtz P."/>
            <person name="Klenk H.P."/>
            <person name="Kyrpides N.C."/>
        </authorList>
    </citation>
    <scope>NUCLEOTIDE SEQUENCE [LARGE SCALE GENOMIC DNA]</scope>
    <source>
        <strain evidence="3">ATCC 51119 / DSM 12145 / JCM 21818 / LMG 10337 / NBRC 100064 / NCIMB 13643</strain>
    </source>
</reference>
<organism evidence="2 3">
    <name type="scientific">Pseudopedobacter saltans (strain ATCC 51119 / DSM 12145 / JCM 21818 / CCUG 39354 / LMG 10337 / NBRC 100064 / NCIMB 13643)</name>
    <name type="common">Pedobacter saltans</name>
    <dbReference type="NCBI Taxonomy" id="762903"/>
    <lineage>
        <taxon>Bacteria</taxon>
        <taxon>Pseudomonadati</taxon>
        <taxon>Bacteroidota</taxon>
        <taxon>Sphingobacteriia</taxon>
        <taxon>Sphingobacteriales</taxon>
        <taxon>Sphingobacteriaceae</taxon>
        <taxon>Pseudopedobacter</taxon>
    </lineage>
</organism>
<dbReference type="AlphaFoldDB" id="F0S5H7"/>
<dbReference type="Gene3D" id="1.10.1660.10">
    <property type="match status" value="1"/>
</dbReference>
<dbReference type="STRING" id="762903.Pedsa_2599"/>
<protein>
    <recommendedName>
        <fullName evidence="4">MerR family transcriptional regulator</fullName>
    </recommendedName>
</protein>
<evidence type="ECO:0000256" key="1">
    <source>
        <dbReference type="SAM" id="Coils"/>
    </source>
</evidence>
<dbReference type="KEGG" id="psn:Pedsa_2599"/>
<name>F0S5H7_PSESL</name>
<dbReference type="EMBL" id="CP002545">
    <property type="protein sequence ID" value="ADY53141.1"/>
    <property type="molecule type" value="Genomic_DNA"/>
</dbReference>
<dbReference type="RefSeq" id="WP_013633626.1">
    <property type="nucleotide sequence ID" value="NC_015177.1"/>
</dbReference>
<dbReference type="Pfam" id="PF13591">
    <property type="entry name" value="MerR_2"/>
    <property type="match status" value="1"/>
</dbReference>
<dbReference type="HOGENOM" id="CLU_144710_4_0_10"/>
<keyword evidence="3" id="KW-1185">Reference proteome</keyword>
<evidence type="ECO:0000313" key="2">
    <source>
        <dbReference type="EMBL" id="ADY53141.1"/>
    </source>
</evidence>
<accession>F0S5H7</accession>
<evidence type="ECO:0008006" key="4">
    <source>
        <dbReference type="Google" id="ProtNLM"/>
    </source>
</evidence>
<dbReference type="eggNOG" id="ENOG5032YCF">
    <property type="taxonomic scope" value="Bacteria"/>
</dbReference>
<feature type="coiled-coil region" evidence="1">
    <location>
        <begin position="64"/>
        <end position="91"/>
    </location>
</feature>
<proteinExistence type="predicted"/>
<gene>
    <name evidence="2" type="ordered locus">Pedsa_2599</name>
</gene>
<dbReference type="OrthoDB" id="1494789at2"/>